<dbReference type="GO" id="GO:0007165">
    <property type="term" value="P:signal transduction"/>
    <property type="evidence" value="ECO:0007669"/>
    <property type="project" value="InterPro"/>
</dbReference>
<dbReference type="Gene3D" id="2.40.50.180">
    <property type="entry name" value="CheA-289, Domain 4"/>
    <property type="match status" value="1"/>
</dbReference>
<dbReference type="Gene3D" id="2.30.30.40">
    <property type="entry name" value="SH3 Domains"/>
    <property type="match status" value="1"/>
</dbReference>
<dbReference type="PANTHER" id="PTHR22617">
    <property type="entry name" value="CHEMOTAXIS SENSOR HISTIDINE KINASE-RELATED"/>
    <property type="match status" value="1"/>
</dbReference>
<dbReference type="RefSeq" id="WP_011372601.1">
    <property type="nucleotide sequence ID" value="NC_007575.1"/>
</dbReference>
<evidence type="ECO:0000259" key="1">
    <source>
        <dbReference type="PROSITE" id="PS50851"/>
    </source>
</evidence>
<proteinExistence type="predicted"/>
<dbReference type="STRING" id="326298.Suden_0971"/>
<dbReference type="InterPro" id="IPR039315">
    <property type="entry name" value="CheW"/>
</dbReference>
<sequence length="169" mass="19019">MAITQKTNKTKLALSSAQKYLSFEINEEMYAVEILDVKEIIAMMKFTKVPKMPTFVKGVINLRGLVIPIIDIRVKFELSEIEYNERTTIIIGIVEDSLIGFIVDKTADVLNITQEEMAPPPKFGTAIDTTFLKSMAKTANGVVMIVNLMKIFSESELNSVKQIEKIQEI</sequence>
<dbReference type="HOGENOM" id="CLU_048995_3_1_7"/>
<dbReference type="Proteomes" id="UP000002714">
    <property type="component" value="Chromosome"/>
</dbReference>
<dbReference type="KEGG" id="tdn:Suden_0971"/>
<dbReference type="SUPFAM" id="SSF50341">
    <property type="entry name" value="CheW-like"/>
    <property type="match status" value="1"/>
</dbReference>
<dbReference type="GO" id="GO:0005829">
    <property type="term" value="C:cytosol"/>
    <property type="evidence" value="ECO:0007669"/>
    <property type="project" value="TreeGrafter"/>
</dbReference>
<dbReference type="SMART" id="SM00260">
    <property type="entry name" value="CheW"/>
    <property type="match status" value="1"/>
</dbReference>
<name>Q30RY2_SULDN</name>
<reference evidence="2 3" key="1">
    <citation type="journal article" date="2008" name="Appl. Environ. Microbiol.">
        <title>Genome of the epsilonproteobacterial chemolithoautotroph Sulfurimonas denitrificans.</title>
        <authorList>
            <person name="Sievert S.M."/>
            <person name="Scott K.M."/>
            <person name="Klotz M.G."/>
            <person name="Chain P.S.G."/>
            <person name="Hauser L.J."/>
            <person name="Hemp J."/>
            <person name="Huegler M."/>
            <person name="Land M."/>
            <person name="Lapidus A."/>
            <person name="Larimer F.W."/>
            <person name="Lucas S."/>
            <person name="Malfatti S.A."/>
            <person name="Meyer F."/>
            <person name="Paulsen I.T."/>
            <person name="Ren Q."/>
            <person name="Simon J."/>
            <person name="Bailey K."/>
            <person name="Diaz E."/>
            <person name="Fitzpatrick K.A."/>
            <person name="Glover B."/>
            <person name="Gwatney N."/>
            <person name="Korajkic A."/>
            <person name="Long A."/>
            <person name="Mobberley J.M."/>
            <person name="Pantry S.N."/>
            <person name="Pazder G."/>
            <person name="Peterson S."/>
            <person name="Quintanilla J.D."/>
            <person name="Sprinkle R."/>
            <person name="Stephens J."/>
            <person name="Thomas P."/>
            <person name="Vaughn R."/>
            <person name="Weber M.J."/>
            <person name="Wooten L.L."/>
        </authorList>
    </citation>
    <scope>NUCLEOTIDE SEQUENCE [LARGE SCALE GENOMIC DNA]</scope>
    <source>
        <strain evidence="3">ATCC 33889 / DSM 1251</strain>
    </source>
</reference>
<dbReference type="GO" id="GO:0006935">
    <property type="term" value="P:chemotaxis"/>
    <property type="evidence" value="ECO:0007669"/>
    <property type="project" value="InterPro"/>
</dbReference>
<dbReference type="PROSITE" id="PS50851">
    <property type="entry name" value="CHEW"/>
    <property type="match status" value="1"/>
</dbReference>
<dbReference type="eggNOG" id="COG0835">
    <property type="taxonomic scope" value="Bacteria"/>
</dbReference>
<evidence type="ECO:0000313" key="3">
    <source>
        <dbReference type="Proteomes" id="UP000002714"/>
    </source>
</evidence>
<dbReference type="Pfam" id="PF01584">
    <property type="entry name" value="CheW"/>
    <property type="match status" value="1"/>
</dbReference>
<keyword evidence="3" id="KW-1185">Reference proteome</keyword>
<dbReference type="EMBL" id="CP000153">
    <property type="protein sequence ID" value="ABB44249.1"/>
    <property type="molecule type" value="Genomic_DNA"/>
</dbReference>
<dbReference type="PANTHER" id="PTHR22617:SF23">
    <property type="entry name" value="CHEMOTAXIS PROTEIN CHEW"/>
    <property type="match status" value="1"/>
</dbReference>
<dbReference type="OrthoDB" id="9790406at2"/>
<protein>
    <submittedName>
        <fullName evidence="2">CheW protein</fullName>
    </submittedName>
</protein>
<accession>Q30RY2</accession>
<feature type="domain" description="CheW-like" evidence="1">
    <location>
        <begin position="17"/>
        <end position="157"/>
    </location>
</feature>
<organism evidence="2 3">
    <name type="scientific">Sulfurimonas denitrificans (strain ATCC 33889 / DSM 1251)</name>
    <name type="common">Thiomicrospira denitrificans (strain ATCC 33889 / DSM 1251)</name>
    <dbReference type="NCBI Taxonomy" id="326298"/>
    <lineage>
        <taxon>Bacteria</taxon>
        <taxon>Pseudomonadati</taxon>
        <taxon>Campylobacterota</taxon>
        <taxon>Epsilonproteobacteria</taxon>
        <taxon>Campylobacterales</taxon>
        <taxon>Sulfurimonadaceae</taxon>
        <taxon>Sulfurimonas</taxon>
    </lineage>
</organism>
<evidence type="ECO:0000313" key="2">
    <source>
        <dbReference type="EMBL" id="ABB44249.1"/>
    </source>
</evidence>
<dbReference type="AlphaFoldDB" id="Q30RY2"/>
<dbReference type="InterPro" id="IPR002545">
    <property type="entry name" value="CheW-lke_dom"/>
</dbReference>
<dbReference type="InterPro" id="IPR036061">
    <property type="entry name" value="CheW-like_dom_sf"/>
</dbReference>
<gene>
    <name evidence="2" type="ordered locus">Suden_0971</name>
</gene>